<gene>
    <name evidence="2" type="ORF">PODLI_1B019511</name>
</gene>
<feature type="non-terminal residue" evidence="2">
    <location>
        <position position="1"/>
    </location>
</feature>
<accession>A0AA35QR09</accession>
<proteinExistence type="predicted"/>
<dbReference type="Proteomes" id="UP001178461">
    <property type="component" value="Unassembled WGS sequence"/>
</dbReference>
<dbReference type="AlphaFoldDB" id="A0AA35QR09"/>
<comment type="caution">
    <text evidence="2">The sequence shown here is derived from an EMBL/GenBank/DDBJ whole genome shotgun (WGS) entry which is preliminary data.</text>
</comment>
<evidence type="ECO:0000256" key="1">
    <source>
        <dbReference type="SAM" id="MobiDB-lite"/>
    </source>
</evidence>
<evidence type="ECO:0000313" key="2">
    <source>
        <dbReference type="EMBL" id="CAI7935343.1"/>
    </source>
</evidence>
<dbReference type="EMBL" id="CANTUW010000280">
    <property type="protein sequence ID" value="CAI7935343.1"/>
    <property type="molecule type" value="Genomic_DNA"/>
</dbReference>
<evidence type="ECO:0000313" key="3">
    <source>
        <dbReference type="Proteomes" id="UP001178461"/>
    </source>
</evidence>
<name>A0AA35QR09_9SAUR</name>
<feature type="region of interest" description="Disordered" evidence="1">
    <location>
        <begin position="1"/>
        <end position="37"/>
    </location>
</feature>
<protein>
    <submittedName>
        <fullName evidence="2">Uncharacterized protein</fullName>
    </submittedName>
</protein>
<keyword evidence="3" id="KW-1185">Reference proteome</keyword>
<sequence length="103" mass="11194">MSSPGSSLLGPSSCQPPSGSKKSTTEVQRPRTPRMGVGAFLYFSQPSKRETISLMKVQKCTPGSGSRPYMIRLAGSSITIKYKKEGVKIPWTPKYPKTGSNRV</sequence>
<reference evidence="2" key="1">
    <citation type="submission" date="2022-12" db="EMBL/GenBank/DDBJ databases">
        <authorList>
            <person name="Alioto T."/>
            <person name="Alioto T."/>
            <person name="Gomez Garrido J."/>
        </authorList>
    </citation>
    <scope>NUCLEOTIDE SEQUENCE</scope>
</reference>
<feature type="compositionally biased region" description="Low complexity" evidence="1">
    <location>
        <begin position="1"/>
        <end position="22"/>
    </location>
</feature>
<organism evidence="2 3">
    <name type="scientific">Podarcis lilfordi</name>
    <name type="common">Lilford's wall lizard</name>
    <dbReference type="NCBI Taxonomy" id="74358"/>
    <lineage>
        <taxon>Eukaryota</taxon>
        <taxon>Metazoa</taxon>
        <taxon>Chordata</taxon>
        <taxon>Craniata</taxon>
        <taxon>Vertebrata</taxon>
        <taxon>Euteleostomi</taxon>
        <taxon>Lepidosauria</taxon>
        <taxon>Squamata</taxon>
        <taxon>Bifurcata</taxon>
        <taxon>Unidentata</taxon>
        <taxon>Episquamata</taxon>
        <taxon>Laterata</taxon>
        <taxon>Lacertibaenia</taxon>
        <taxon>Lacertidae</taxon>
        <taxon>Podarcis</taxon>
    </lineage>
</organism>